<evidence type="ECO:0000256" key="18">
    <source>
        <dbReference type="ARBA" id="ARBA00049504"/>
    </source>
</evidence>
<keyword evidence="12 19" id="KW-1133">Transmembrane helix</keyword>
<comment type="catalytic activity">
    <reaction evidence="17 19">
        <text>alpha-ribazole + adenosylcob(III)inamide-GDP = adenosylcob(III)alamin + GMP + H(+)</text>
        <dbReference type="Rhea" id="RHEA:16049"/>
        <dbReference type="ChEBI" id="CHEBI:10329"/>
        <dbReference type="ChEBI" id="CHEBI:15378"/>
        <dbReference type="ChEBI" id="CHEBI:18408"/>
        <dbReference type="ChEBI" id="CHEBI:58115"/>
        <dbReference type="ChEBI" id="CHEBI:60487"/>
        <dbReference type="EC" id="2.7.8.26"/>
    </reaction>
</comment>
<geneLocation type="plasmid" evidence="20 21">
    <name>EAL2_808p</name>
</geneLocation>
<evidence type="ECO:0000256" key="4">
    <source>
        <dbReference type="ARBA" id="ARBA00010561"/>
    </source>
</evidence>
<comment type="catalytic activity">
    <reaction evidence="18 19">
        <text>alpha-ribazole 5'-phosphate + adenosylcob(III)inamide-GDP = adenosylcob(III)alamin 5'-phosphate + GMP + H(+)</text>
        <dbReference type="Rhea" id="RHEA:23560"/>
        <dbReference type="ChEBI" id="CHEBI:15378"/>
        <dbReference type="ChEBI" id="CHEBI:57918"/>
        <dbReference type="ChEBI" id="CHEBI:58115"/>
        <dbReference type="ChEBI" id="CHEBI:60487"/>
        <dbReference type="ChEBI" id="CHEBI:60493"/>
        <dbReference type="EC" id="2.7.8.26"/>
    </reaction>
</comment>
<dbReference type="EC" id="2.7.8.26" evidence="5 19"/>
<feature type="transmembrane region" description="Helical" evidence="19">
    <location>
        <begin position="105"/>
        <end position="123"/>
    </location>
</feature>
<evidence type="ECO:0000256" key="15">
    <source>
        <dbReference type="ARBA" id="ARBA00032605"/>
    </source>
</evidence>
<keyword evidence="11 19" id="KW-0460">Magnesium</keyword>
<evidence type="ECO:0000256" key="3">
    <source>
        <dbReference type="ARBA" id="ARBA00004663"/>
    </source>
</evidence>
<protein>
    <recommendedName>
        <fullName evidence="6 19">Adenosylcobinamide-GDP ribazoletransferase</fullName>
        <ecNumber evidence="5 19">2.7.8.26</ecNumber>
    </recommendedName>
    <alternativeName>
        <fullName evidence="16 19">Cobalamin synthase</fullName>
    </alternativeName>
    <alternativeName>
        <fullName evidence="15 19">Cobalamin-5'-phosphate synthase</fullName>
    </alternativeName>
</protein>
<reference evidence="20 21" key="1">
    <citation type="journal article" date="2014" name="Genome Announc.">
        <title>Complete Genome Sequence of Amino Acid-Utilizing Eubacterium acidaminophilum al-2 (DSM 3953).</title>
        <authorList>
            <person name="Poehlein A."/>
            <person name="Andreesen J.R."/>
            <person name="Daniel R."/>
        </authorList>
    </citation>
    <scope>NUCLEOTIDE SEQUENCE [LARGE SCALE GENOMIC DNA]</scope>
    <source>
        <strain evidence="20 21">DSM 3953</strain>
        <plasmid evidence="21">Plasmid EAL2_808p</plasmid>
    </source>
</reference>
<dbReference type="Pfam" id="PF02654">
    <property type="entry name" value="CobS"/>
    <property type="match status" value="1"/>
</dbReference>
<comment type="function">
    <text evidence="14 19">Joins adenosylcobinamide-GDP and alpha-ribazole to generate adenosylcobalamin (Ado-cobalamin). Also synthesizes adenosylcobalamin 5'-phosphate from adenosylcobinamide-GDP and alpha-ribazole 5'-phosphate.</text>
</comment>
<evidence type="ECO:0000256" key="8">
    <source>
        <dbReference type="ARBA" id="ARBA00022573"/>
    </source>
</evidence>
<evidence type="ECO:0000256" key="17">
    <source>
        <dbReference type="ARBA" id="ARBA00048623"/>
    </source>
</evidence>
<evidence type="ECO:0000256" key="13">
    <source>
        <dbReference type="ARBA" id="ARBA00023136"/>
    </source>
</evidence>
<dbReference type="UniPathway" id="UPA00148">
    <property type="reaction ID" value="UER00238"/>
</dbReference>
<dbReference type="PANTHER" id="PTHR34148:SF1">
    <property type="entry name" value="ADENOSYLCOBINAMIDE-GDP RIBAZOLETRANSFERASE"/>
    <property type="match status" value="1"/>
</dbReference>
<dbReference type="NCBIfam" id="TIGR00317">
    <property type="entry name" value="cobS"/>
    <property type="match status" value="1"/>
</dbReference>
<dbReference type="AlphaFoldDB" id="W8U9S6"/>
<gene>
    <name evidence="19 20" type="primary">cobS</name>
    <name evidence="20" type="ORF">EAL2_808p00950</name>
</gene>
<feature type="transmembrane region" description="Helical" evidence="19">
    <location>
        <begin position="59"/>
        <end position="84"/>
    </location>
</feature>
<comment type="subcellular location">
    <subcellularLocation>
        <location evidence="2 19">Cell membrane</location>
        <topology evidence="2 19">Multi-pass membrane protein</topology>
    </subcellularLocation>
</comment>
<evidence type="ECO:0000313" key="21">
    <source>
        <dbReference type="Proteomes" id="UP000019591"/>
    </source>
</evidence>
<dbReference type="KEGG" id="eac:EAL2_808p00950"/>
<evidence type="ECO:0000256" key="11">
    <source>
        <dbReference type="ARBA" id="ARBA00022842"/>
    </source>
</evidence>
<feature type="transmembrane region" description="Helical" evidence="19">
    <location>
        <begin position="170"/>
        <end position="199"/>
    </location>
</feature>
<sequence>MKGFLLMMSFFTRLPVRYNHEFRQDDFIKGIKYTPAVGVILGIIMWGAYRALLWMDAPIMSALLVLAYIWLTGGLHIDGLSDTCDGIFSSRSRERALEIMKDSRVGAFGVIAIIMIIALYLILFCYIEYAIFLMPVIGRCCGVISCMRGEYVREDGMGKAFVENCGPFEIGIAAIVPLALGLYFYGWPVAIAVLASYAFTIAQTAWIRGKLGGATGDTIGFSIETSQAFFMFAAYSVGMLIK</sequence>
<dbReference type="GO" id="GO:0005886">
    <property type="term" value="C:plasma membrane"/>
    <property type="evidence" value="ECO:0007669"/>
    <property type="project" value="UniProtKB-SubCell"/>
</dbReference>
<keyword evidence="9 19" id="KW-0808">Transferase</keyword>
<comment type="pathway">
    <text evidence="3 19">Cofactor biosynthesis; adenosylcobalamin biosynthesis; adenosylcobalamin from cob(II)yrinate a,c-diamide: step 7/7.</text>
</comment>
<dbReference type="GO" id="GO:0009236">
    <property type="term" value="P:cobalamin biosynthetic process"/>
    <property type="evidence" value="ECO:0007669"/>
    <property type="project" value="UniProtKB-UniRule"/>
</dbReference>
<dbReference type="EMBL" id="CP007453">
    <property type="protein sequence ID" value="AHM57601.1"/>
    <property type="molecule type" value="Genomic_DNA"/>
</dbReference>
<dbReference type="eggNOG" id="COG0368">
    <property type="taxonomic scope" value="Bacteria"/>
</dbReference>
<name>W8U9S6_PEPAC</name>
<keyword evidence="20" id="KW-0614">Plasmid</keyword>
<evidence type="ECO:0000256" key="5">
    <source>
        <dbReference type="ARBA" id="ARBA00013200"/>
    </source>
</evidence>
<evidence type="ECO:0000256" key="10">
    <source>
        <dbReference type="ARBA" id="ARBA00022692"/>
    </source>
</evidence>
<keyword evidence="7 19" id="KW-1003">Cell membrane</keyword>
<keyword evidence="21" id="KW-1185">Reference proteome</keyword>
<dbReference type="GO" id="GO:0051073">
    <property type="term" value="F:adenosylcobinamide-GDP ribazoletransferase activity"/>
    <property type="evidence" value="ECO:0007669"/>
    <property type="project" value="UniProtKB-UniRule"/>
</dbReference>
<evidence type="ECO:0000256" key="14">
    <source>
        <dbReference type="ARBA" id="ARBA00025228"/>
    </source>
</evidence>
<evidence type="ECO:0000256" key="19">
    <source>
        <dbReference type="HAMAP-Rule" id="MF_00719"/>
    </source>
</evidence>
<dbReference type="OrthoDB" id="9794626at2"/>
<feature type="transmembrane region" description="Helical" evidence="19">
    <location>
        <begin position="219"/>
        <end position="241"/>
    </location>
</feature>
<dbReference type="GO" id="GO:0008818">
    <property type="term" value="F:cobalamin 5'-phosphate synthase activity"/>
    <property type="evidence" value="ECO:0007669"/>
    <property type="project" value="UniProtKB-UniRule"/>
</dbReference>
<evidence type="ECO:0000256" key="16">
    <source>
        <dbReference type="ARBA" id="ARBA00032853"/>
    </source>
</evidence>
<proteinExistence type="inferred from homology"/>
<dbReference type="PANTHER" id="PTHR34148">
    <property type="entry name" value="ADENOSYLCOBINAMIDE-GDP RIBAZOLETRANSFERASE"/>
    <property type="match status" value="1"/>
</dbReference>
<keyword evidence="10 19" id="KW-0812">Transmembrane</keyword>
<dbReference type="Proteomes" id="UP000019591">
    <property type="component" value="Plasmid EAL2_808p"/>
</dbReference>
<dbReference type="HOGENOM" id="CLU_057426_3_1_9"/>
<comment type="cofactor">
    <cofactor evidence="1 19">
        <name>Mg(2+)</name>
        <dbReference type="ChEBI" id="CHEBI:18420"/>
    </cofactor>
</comment>
<evidence type="ECO:0000256" key="12">
    <source>
        <dbReference type="ARBA" id="ARBA00022989"/>
    </source>
</evidence>
<evidence type="ECO:0000256" key="2">
    <source>
        <dbReference type="ARBA" id="ARBA00004651"/>
    </source>
</evidence>
<dbReference type="PATRIC" id="fig|1286171.3.peg.2273"/>
<feature type="transmembrane region" description="Helical" evidence="19">
    <location>
        <begin position="33"/>
        <end position="53"/>
    </location>
</feature>
<organism evidence="20 21">
    <name type="scientific">Peptoclostridium acidaminophilum DSM 3953</name>
    <dbReference type="NCBI Taxonomy" id="1286171"/>
    <lineage>
        <taxon>Bacteria</taxon>
        <taxon>Bacillati</taxon>
        <taxon>Bacillota</taxon>
        <taxon>Clostridia</taxon>
        <taxon>Peptostreptococcales</taxon>
        <taxon>Peptoclostridiaceae</taxon>
        <taxon>Peptoclostridium</taxon>
    </lineage>
</organism>
<accession>W8U9S6</accession>
<keyword evidence="13 19" id="KW-0472">Membrane</keyword>
<evidence type="ECO:0000256" key="6">
    <source>
        <dbReference type="ARBA" id="ARBA00015850"/>
    </source>
</evidence>
<comment type="similarity">
    <text evidence="4 19">Belongs to the CobS family.</text>
</comment>
<evidence type="ECO:0000256" key="1">
    <source>
        <dbReference type="ARBA" id="ARBA00001946"/>
    </source>
</evidence>
<evidence type="ECO:0000256" key="9">
    <source>
        <dbReference type="ARBA" id="ARBA00022679"/>
    </source>
</evidence>
<dbReference type="HAMAP" id="MF_00719">
    <property type="entry name" value="CobS"/>
    <property type="match status" value="1"/>
</dbReference>
<evidence type="ECO:0000256" key="7">
    <source>
        <dbReference type="ARBA" id="ARBA00022475"/>
    </source>
</evidence>
<keyword evidence="8 19" id="KW-0169">Cobalamin biosynthesis</keyword>
<dbReference type="InterPro" id="IPR003805">
    <property type="entry name" value="CobS"/>
</dbReference>
<evidence type="ECO:0000313" key="20">
    <source>
        <dbReference type="EMBL" id="AHM57601.1"/>
    </source>
</evidence>
<dbReference type="RefSeq" id="WP_025436515.1">
    <property type="nucleotide sequence ID" value="NZ_CP007453.1"/>
</dbReference>